<dbReference type="RefSeq" id="WP_115491919.1">
    <property type="nucleotide sequence ID" value="NZ_JACHWW010000001.1"/>
</dbReference>
<feature type="transmembrane region" description="Helical" evidence="1">
    <location>
        <begin position="97"/>
        <end position="118"/>
    </location>
</feature>
<sequence>MDPAPSAQDDLRMMRELAEEGLTRPLLSGRHLVLFGAAIALASLLHGLVMLGTIDWSPNALPVIWLGLIVPAMVVSKLWRSGERDWRPSLGHKVEQAVWQAGGAFLGIISVSTLALAYLRLDRTGETVTFYLMSMIAPITFGVYATALAASAAAGRVAVLRPFAALAMAFVVATAMTAGTALQFAVMGVGVILVSIIPGFLLIKRENTARG</sequence>
<feature type="transmembrane region" description="Helical" evidence="1">
    <location>
        <begin position="184"/>
        <end position="203"/>
    </location>
</feature>
<dbReference type="OrthoDB" id="7618329at2"/>
<feature type="transmembrane region" description="Helical" evidence="1">
    <location>
        <begin position="158"/>
        <end position="178"/>
    </location>
</feature>
<evidence type="ECO:0000313" key="2">
    <source>
        <dbReference type="EMBL" id="RDS77700.1"/>
    </source>
</evidence>
<comment type="caution">
    <text evidence="2">The sequence shown here is derived from an EMBL/GenBank/DDBJ whole genome shotgun (WGS) entry which is preliminary data.</text>
</comment>
<keyword evidence="1" id="KW-0812">Transmembrane</keyword>
<gene>
    <name evidence="2" type="ORF">DL238_08850</name>
</gene>
<reference evidence="2 3" key="1">
    <citation type="submission" date="2018-07" db="EMBL/GenBank/DDBJ databases">
        <title>Erythrobacter nanhaiensis sp. nov., a novel member of the genus Erythrobacter isolated from the South China Sea.</title>
        <authorList>
            <person name="Chen X."/>
            <person name="Liu J."/>
        </authorList>
    </citation>
    <scope>NUCLEOTIDE SEQUENCE [LARGE SCALE GENOMIC DNA]</scope>
    <source>
        <strain evidence="2 3">S-5</strain>
    </source>
</reference>
<feature type="transmembrane region" description="Helical" evidence="1">
    <location>
        <begin position="130"/>
        <end position="151"/>
    </location>
</feature>
<feature type="transmembrane region" description="Helical" evidence="1">
    <location>
        <begin position="32"/>
        <end position="54"/>
    </location>
</feature>
<keyword evidence="1" id="KW-0472">Membrane</keyword>
<feature type="transmembrane region" description="Helical" evidence="1">
    <location>
        <begin position="60"/>
        <end position="76"/>
    </location>
</feature>
<accession>A0A395LT36</accession>
<dbReference type="AlphaFoldDB" id="A0A395LT36"/>
<dbReference type="Proteomes" id="UP000254101">
    <property type="component" value="Unassembled WGS sequence"/>
</dbReference>
<keyword evidence="3" id="KW-1185">Reference proteome</keyword>
<evidence type="ECO:0000313" key="3">
    <source>
        <dbReference type="Proteomes" id="UP000254101"/>
    </source>
</evidence>
<proteinExistence type="predicted"/>
<name>A0A395LT36_9SPHN</name>
<protein>
    <submittedName>
        <fullName evidence="2">Uncharacterized protein</fullName>
    </submittedName>
</protein>
<dbReference type="EMBL" id="QRBB01000001">
    <property type="protein sequence ID" value="RDS77700.1"/>
    <property type="molecule type" value="Genomic_DNA"/>
</dbReference>
<organism evidence="2 3">
    <name type="scientific">Alteriqipengyuania lutimaris</name>
    <dbReference type="NCBI Taxonomy" id="1538146"/>
    <lineage>
        <taxon>Bacteria</taxon>
        <taxon>Pseudomonadati</taxon>
        <taxon>Pseudomonadota</taxon>
        <taxon>Alphaproteobacteria</taxon>
        <taxon>Sphingomonadales</taxon>
        <taxon>Erythrobacteraceae</taxon>
        <taxon>Alteriqipengyuania</taxon>
    </lineage>
</organism>
<evidence type="ECO:0000256" key="1">
    <source>
        <dbReference type="SAM" id="Phobius"/>
    </source>
</evidence>
<keyword evidence="1" id="KW-1133">Transmembrane helix</keyword>